<reference evidence="2 3" key="1">
    <citation type="journal article" date="2019" name="Int. J. Syst. Evol. Microbiol.">
        <title>The Global Catalogue of Microorganisms (GCM) 10K type strain sequencing project: providing services to taxonomists for standard genome sequencing and annotation.</title>
        <authorList>
            <consortium name="The Broad Institute Genomics Platform"/>
            <consortium name="The Broad Institute Genome Sequencing Center for Infectious Disease"/>
            <person name="Wu L."/>
            <person name="Ma J."/>
        </authorList>
    </citation>
    <scope>NUCLEOTIDE SEQUENCE [LARGE SCALE GENOMIC DNA]</scope>
    <source>
        <strain evidence="2 3">JCM 13581</strain>
    </source>
</reference>
<evidence type="ECO:0000313" key="3">
    <source>
        <dbReference type="Proteomes" id="UP001501303"/>
    </source>
</evidence>
<gene>
    <name evidence="2" type="ORF">GCM10009716_27180</name>
</gene>
<proteinExistence type="predicted"/>
<keyword evidence="3" id="KW-1185">Reference proteome</keyword>
<evidence type="ECO:0000313" key="2">
    <source>
        <dbReference type="EMBL" id="GAA1916525.1"/>
    </source>
</evidence>
<feature type="region of interest" description="Disordered" evidence="1">
    <location>
        <begin position="1"/>
        <end position="23"/>
    </location>
</feature>
<evidence type="ECO:0000256" key="1">
    <source>
        <dbReference type="SAM" id="MobiDB-lite"/>
    </source>
</evidence>
<feature type="region of interest" description="Disordered" evidence="1">
    <location>
        <begin position="150"/>
        <end position="175"/>
    </location>
</feature>
<accession>A0ABN2PAN3</accession>
<dbReference type="RefSeq" id="WP_344261956.1">
    <property type="nucleotide sequence ID" value="NZ_BAAAMJ010000028.1"/>
</dbReference>
<sequence length="806" mass="86217">MSGSVEFSRDDVVEEAGCDPWGTASDFSEEIDVAEMAAASQAFAAAAEEAGDAGELAASASEIAAEAGQRDNEHIFVPEEEVRITDQDLQGSGEDIEAVADLINSGTRLALDTETEVMSLRGDATEAYCDFQQDAYDELERLQILMQESADDDSRHLTGGGPSGQPAPPSVQFQGKTYTAAPSGFLGTDWAFPSSLVSAIRQHYLEKAAGSAEDIYEKITDEIDDYRAAMTRKAADLEDLGYDVADGPHDLWYNDAAADYYAERLQYELSREPPDPEGLAAATRAVNHIVGDLFDADGNPAGTLSEREHAFLDRFFHGLTAEDLARLGDPDLVPYSNDAGAGDAPHGLHLFHQAQQDVANAINALTNPDVNEVDVDAYYGGDLSANLPPAVSHYVYDFEQGMLFRDEHYGAPFEADLERFNGFGNLMAQATMPAGYDFSQDMARAAVDVQARTNGRGPDMIEAGYMENTGSNGLLLAASLNSEAAAGLLSEDDGFREAMTGLEWTDSSGAAALITSGTTVPAGTDHNDPAARPYIEAAFHVLSGAGDVSQGYWETTDHSSMHAAIGTTAADYMNMIARSGQPDSSSEFFGTGNWEIGGEDWNYSFMLSKEDREDLFNLVNQSDDEVRNQFRSQVTAWQYAVAQEAFDSGNPDLVEAALPHVATVEGFLTDADIEAVKAGVSPAAIRDSIVDAANMAAGLTGNPAVIVPTFGAGQAVKLFYTPADPGQEATREAIADGSLGVRYTVARAAVDTDYEGAGSIDLPATSDDPRVSSVIHERVNMIESRYTSPKISDYYDSAWQQDIFGG</sequence>
<name>A0ABN2PAN3_9ACTN</name>
<dbReference type="Proteomes" id="UP001501303">
    <property type="component" value="Unassembled WGS sequence"/>
</dbReference>
<protein>
    <submittedName>
        <fullName evidence="2">Uncharacterized protein</fullName>
    </submittedName>
</protein>
<comment type="caution">
    <text evidence="2">The sequence shown here is derived from an EMBL/GenBank/DDBJ whole genome shotgun (WGS) entry which is preliminary data.</text>
</comment>
<dbReference type="EMBL" id="BAAAMJ010000028">
    <property type="protein sequence ID" value="GAA1916525.1"/>
    <property type="molecule type" value="Genomic_DNA"/>
</dbReference>
<organism evidence="2 3">
    <name type="scientific">Streptomyces sodiiphilus</name>
    <dbReference type="NCBI Taxonomy" id="226217"/>
    <lineage>
        <taxon>Bacteria</taxon>
        <taxon>Bacillati</taxon>
        <taxon>Actinomycetota</taxon>
        <taxon>Actinomycetes</taxon>
        <taxon>Kitasatosporales</taxon>
        <taxon>Streptomycetaceae</taxon>
        <taxon>Streptomyces</taxon>
    </lineage>
</organism>